<dbReference type="InterPro" id="IPR036864">
    <property type="entry name" value="Zn2-C6_fun-type_DNA-bd_sf"/>
</dbReference>
<organism evidence="5 6">
    <name type="scientific">Pichia californica</name>
    <dbReference type="NCBI Taxonomy" id="460514"/>
    <lineage>
        <taxon>Eukaryota</taxon>
        <taxon>Fungi</taxon>
        <taxon>Dikarya</taxon>
        <taxon>Ascomycota</taxon>
        <taxon>Saccharomycotina</taxon>
        <taxon>Pichiomycetes</taxon>
        <taxon>Pichiales</taxon>
        <taxon>Pichiaceae</taxon>
        <taxon>Pichia</taxon>
    </lineage>
</organism>
<reference evidence="5" key="1">
    <citation type="submission" date="2020-11" db="EMBL/GenBank/DDBJ databases">
        <title>Kefir isolates.</title>
        <authorList>
            <person name="Marcisauskas S."/>
            <person name="Kim Y."/>
            <person name="Blasche S."/>
        </authorList>
    </citation>
    <scope>NUCLEOTIDE SEQUENCE</scope>
    <source>
        <strain evidence="5">Olga-1</strain>
    </source>
</reference>
<dbReference type="SMART" id="SM00066">
    <property type="entry name" value="GAL4"/>
    <property type="match status" value="1"/>
</dbReference>
<dbReference type="InterPro" id="IPR001138">
    <property type="entry name" value="Zn2Cys6_DnaBD"/>
</dbReference>
<dbReference type="EMBL" id="PUHW01000194">
    <property type="protein sequence ID" value="KAG0687987.1"/>
    <property type="molecule type" value="Genomic_DNA"/>
</dbReference>
<proteinExistence type="predicted"/>
<evidence type="ECO:0000256" key="3">
    <source>
        <dbReference type="SAM" id="Phobius"/>
    </source>
</evidence>
<evidence type="ECO:0000313" key="6">
    <source>
        <dbReference type="Proteomes" id="UP000697127"/>
    </source>
</evidence>
<gene>
    <name evidence="5" type="ORF">C6P40_001551</name>
</gene>
<protein>
    <recommendedName>
        <fullName evidence="4">Zn(2)-C6 fungal-type domain-containing protein</fullName>
    </recommendedName>
</protein>
<dbReference type="PROSITE" id="PS50048">
    <property type="entry name" value="ZN2_CY6_FUNGAL_2"/>
    <property type="match status" value="1"/>
</dbReference>
<dbReference type="SUPFAM" id="SSF57701">
    <property type="entry name" value="Zn2/Cys6 DNA-binding domain"/>
    <property type="match status" value="1"/>
</dbReference>
<evidence type="ECO:0000256" key="1">
    <source>
        <dbReference type="ARBA" id="ARBA00004123"/>
    </source>
</evidence>
<dbReference type="GO" id="GO:0005634">
    <property type="term" value="C:nucleus"/>
    <property type="evidence" value="ECO:0007669"/>
    <property type="project" value="UniProtKB-SubCell"/>
</dbReference>
<evidence type="ECO:0000256" key="2">
    <source>
        <dbReference type="ARBA" id="ARBA00023242"/>
    </source>
</evidence>
<sequence length="579" mass="66979">MASDKSGSFAGNAKPRSRLGCNGCKKLKIKCDEIKPTCSRCQKRGIKCVYSFEMVFQNQSLVQNKQKLRIKDNELVQHEKNKQKRHLKKLSTINHEINNKQIQKNIDNEMRLIEDSDNDTNLNQINLINNHILNVANPSGENSGYDVSFFIPQSKIPILPLPEHLLDHPYYKDAFYFFKHFTSHFIVAATPKLYKNNPLQNIIPQYAAENDCLLDLLISHALTHRSLILSDENFTPHLSELLVSRGILRLLSSVNTNSMKIKSEVVCVSALLMCTQKIFSGEDIDRYKEMIDLSRNSFRKFIEDDKNIKKSENGKFLISEEKNYFTYFLLTWIGYLEIIGMMMAISPKDYKMPYRPNPVFENIEVIKKSKIDLFLGLDIQFLIIFDKLIPILNMLEEMDCDDDDDDNNNNNKDNKTSIPTNILSLAIEWEHELIDAYNDFKQAPIDPNDPTGSDKILNSSNNLFFYGGLLLLYRRVYRVPRSNNVVQKLVTKIYEIFKNDIDSASNTENADILPLFVAACECISEEHRHFFFDRFQIQFLGGNFPTGDVLNILKDTWNTGDSWVRSVKRVRKDKGFFLI</sequence>
<keyword evidence="3" id="KW-0472">Membrane</keyword>
<keyword evidence="3" id="KW-1133">Transmembrane helix</keyword>
<dbReference type="GO" id="GO:0000976">
    <property type="term" value="F:transcription cis-regulatory region binding"/>
    <property type="evidence" value="ECO:0007669"/>
    <property type="project" value="TreeGrafter"/>
</dbReference>
<keyword evidence="2" id="KW-0539">Nucleus</keyword>
<dbReference type="Proteomes" id="UP000697127">
    <property type="component" value="Unassembled WGS sequence"/>
</dbReference>
<feature type="transmembrane region" description="Helical" evidence="3">
    <location>
        <begin position="324"/>
        <end position="345"/>
    </location>
</feature>
<dbReference type="OrthoDB" id="5229455at2759"/>
<evidence type="ECO:0000259" key="4">
    <source>
        <dbReference type="PROSITE" id="PS50048"/>
    </source>
</evidence>
<comment type="subcellular location">
    <subcellularLocation>
        <location evidence="1">Nucleus</location>
    </subcellularLocation>
</comment>
<dbReference type="PANTHER" id="PTHR37534">
    <property type="entry name" value="TRANSCRIPTIONAL ACTIVATOR PROTEIN UGA3"/>
    <property type="match status" value="1"/>
</dbReference>
<dbReference type="Gene3D" id="4.10.240.10">
    <property type="entry name" value="Zn(2)-C6 fungal-type DNA-binding domain"/>
    <property type="match status" value="1"/>
</dbReference>
<evidence type="ECO:0000313" key="5">
    <source>
        <dbReference type="EMBL" id="KAG0687987.1"/>
    </source>
</evidence>
<dbReference type="Pfam" id="PF00172">
    <property type="entry name" value="Zn_clus"/>
    <property type="match status" value="1"/>
</dbReference>
<name>A0A9P6WJB6_9ASCO</name>
<dbReference type="CDD" id="cd00067">
    <property type="entry name" value="GAL4"/>
    <property type="match status" value="1"/>
</dbReference>
<dbReference type="PROSITE" id="PS00463">
    <property type="entry name" value="ZN2_CY6_FUNGAL_1"/>
    <property type="match status" value="1"/>
</dbReference>
<dbReference type="GO" id="GO:0000981">
    <property type="term" value="F:DNA-binding transcription factor activity, RNA polymerase II-specific"/>
    <property type="evidence" value="ECO:0007669"/>
    <property type="project" value="InterPro"/>
</dbReference>
<keyword evidence="6" id="KW-1185">Reference proteome</keyword>
<dbReference type="PANTHER" id="PTHR37534:SF43">
    <property type="entry name" value="FINGER DOMAIN PROTEIN, PUTATIVE (AFU_ORTHOLOGUE AFUA_1G01850)-RELATED"/>
    <property type="match status" value="1"/>
</dbReference>
<dbReference type="AlphaFoldDB" id="A0A9P6WJB6"/>
<comment type="caution">
    <text evidence="5">The sequence shown here is derived from an EMBL/GenBank/DDBJ whole genome shotgun (WGS) entry which is preliminary data.</text>
</comment>
<feature type="domain" description="Zn(2)-C6 fungal-type" evidence="4">
    <location>
        <begin position="20"/>
        <end position="50"/>
    </location>
</feature>
<accession>A0A9P6WJB6</accession>
<dbReference type="Pfam" id="PF11951">
    <property type="entry name" value="Fungal_trans_2"/>
    <property type="match status" value="1"/>
</dbReference>
<dbReference type="InterPro" id="IPR021858">
    <property type="entry name" value="Fun_TF"/>
</dbReference>
<dbReference type="GO" id="GO:0045944">
    <property type="term" value="P:positive regulation of transcription by RNA polymerase II"/>
    <property type="evidence" value="ECO:0007669"/>
    <property type="project" value="TreeGrafter"/>
</dbReference>
<dbReference type="GO" id="GO:0008270">
    <property type="term" value="F:zinc ion binding"/>
    <property type="evidence" value="ECO:0007669"/>
    <property type="project" value="InterPro"/>
</dbReference>
<keyword evidence="3" id="KW-0812">Transmembrane</keyword>